<dbReference type="Proteomes" id="UP000472262">
    <property type="component" value="Unassembled WGS sequence"/>
</dbReference>
<keyword evidence="8" id="KW-0547">Nucleotide-binding</keyword>
<dbReference type="Pfam" id="PF00071">
    <property type="entry name" value="Ras"/>
    <property type="match status" value="1"/>
</dbReference>
<evidence type="ECO:0000256" key="7">
    <source>
        <dbReference type="ARBA" id="ARBA00022737"/>
    </source>
</evidence>
<dbReference type="InterPro" id="IPR001164">
    <property type="entry name" value="ArfGAP_dom"/>
</dbReference>
<dbReference type="GO" id="GO:0005525">
    <property type="term" value="F:GTP binding"/>
    <property type="evidence" value="ECO:0007669"/>
    <property type="project" value="UniProtKB-KW"/>
</dbReference>
<feature type="compositionally biased region" description="Basic residues" evidence="21">
    <location>
        <begin position="847"/>
        <end position="857"/>
    </location>
</feature>
<evidence type="ECO:0000256" key="20">
    <source>
        <dbReference type="PROSITE-ProRule" id="PRU00288"/>
    </source>
</evidence>
<evidence type="ECO:0000256" key="16">
    <source>
        <dbReference type="ARBA" id="ARBA00078940"/>
    </source>
</evidence>
<dbReference type="PROSITE" id="PS51421">
    <property type="entry name" value="RAS"/>
    <property type="match status" value="1"/>
</dbReference>
<evidence type="ECO:0000256" key="17">
    <source>
        <dbReference type="ARBA" id="ARBA00080364"/>
    </source>
</evidence>
<evidence type="ECO:0000256" key="18">
    <source>
        <dbReference type="ARBA" id="ARBA00081856"/>
    </source>
</evidence>
<dbReference type="Gene3D" id="2.30.29.30">
    <property type="entry name" value="Pleckstrin-homology domain (PH domain)/Phosphotyrosine-binding domain (PTB)"/>
    <property type="match status" value="2"/>
</dbReference>
<evidence type="ECO:0000256" key="4">
    <source>
        <dbReference type="ARBA" id="ARBA00022490"/>
    </source>
</evidence>
<dbReference type="SMART" id="SM00105">
    <property type="entry name" value="ArfGap"/>
    <property type="match status" value="1"/>
</dbReference>
<feature type="region of interest" description="Disordered" evidence="21">
    <location>
        <begin position="237"/>
        <end position="293"/>
    </location>
</feature>
<accession>A0A672LKC0</accession>
<feature type="repeat" description="ANK" evidence="19">
    <location>
        <begin position="1088"/>
        <end position="1120"/>
    </location>
</feature>
<evidence type="ECO:0000256" key="1">
    <source>
        <dbReference type="ARBA" id="ARBA00004496"/>
    </source>
</evidence>
<keyword evidence="9 20" id="KW-0863">Zinc-finger</keyword>
<dbReference type="FunFam" id="3.40.50.300:FF:000178">
    <property type="entry name" value="Arf-GAP with GTPase, ANK repeat and PH domain-containing protein 1"/>
    <property type="match status" value="1"/>
</dbReference>
<dbReference type="SMART" id="SM00173">
    <property type="entry name" value="RAS"/>
    <property type="match status" value="1"/>
</dbReference>
<keyword evidence="4" id="KW-0963">Cytoplasm</keyword>
<evidence type="ECO:0000256" key="5">
    <source>
        <dbReference type="ARBA" id="ARBA00022553"/>
    </source>
</evidence>
<dbReference type="FunFam" id="2.30.29.30:FF:000199">
    <property type="entry name" value="Arf-GAP with GTPase, ANK repeat and PH domain-containing protein 3"/>
    <property type="match status" value="1"/>
</dbReference>
<protein>
    <recommendedName>
        <fullName evidence="15">Arf-GAP with GTPase, ANK repeat and PH domain-containing protein 3</fullName>
    </recommendedName>
    <alternativeName>
        <fullName evidence="16">CRAM-associated GTPase</fullName>
    </alternativeName>
    <alternativeName>
        <fullName evidence="17">Centaurin-gamma-3</fullName>
    </alternativeName>
    <alternativeName>
        <fullName evidence="18">MR1-interacting protein</fullName>
    </alternativeName>
</protein>
<dbReference type="PANTHER" id="PTHR45819">
    <property type="entry name" value="CENTAURIN-GAMMA-1A"/>
    <property type="match status" value="1"/>
</dbReference>
<dbReference type="FunFam" id="1.25.40.20:FF:000038">
    <property type="entry name" value="Arf-GAP with GTPase, ANK repeat and PH domain-containing protein 3"/>
    <property type="match status" value="1"/>
</dbReference>
<dbReference type="Gene3D" id="1.10.220.150">
    <property type="entry name" value="Arf GTPase activating protein"/>
    <property type="match status" value="1"/>
</dbReference>
<dbReference type="InterPro" id="IPR027417">
    <property type="entry name" value="P-loop_NTPase"/>
</dbReference>
<reference evidence="24" key="1">
    <citation type="submission" date="2025-08" db="UniProtKB">
        <authorList>
            <consortium name="Ensembl"/>
        </authorList>
    </citation>
    <scope>IDENTIFICATION</scope>
</reference>
<dbReference type="CDD" id="cd01250">
    <property type="entry name" value="PH_AGAP"/>
    <property type="match status" value="1"/>
</dbReference>
<comment type="subcellular location">
    <subcellularLocation>
        <location evidence="1">Cytoplasm</location>
    </subcellularLocation>
</comment>
<dbReference type="Pfam" id="PF12796">
    <property type="entry name" value="Ank_2"/>
    <property type="match status" value="1"/>
</dbReference>
<dbReference type="PROSITE" id="PS50088">
    <property type="entry name" value="ANK_REPEAT"/>
    <property type="match status" value="1"/>
</dbReference>
<evidence type="ECO:0000256" key="2">
    <source>
        <dbReference type="ARBA" id="ARBA00005430"/>
    </source>
</evidence>
<dbReference type="PROSITE" id="PS51419">
    <property type="entry name" value="RAB"/>
    <property type="match status" value="1"/>
</dbReference>
<feature type="domain" description="PH" evidence="22">
    <location>
        <begin position="686"/>
        <end position="911"/>
    </location>
</feature>
<evidence type="ECO:0000259" key="22">
    <source>
        <dbReference type="PROSITE" id="PS50003"/>
    </source>
</evidence>
<evidence type="ECO:0000259" key="23">
    <source>
        <dbReference type="PROSITE" id="PS50115"/>
    </source>
</evidence>
<keyword evidence="11 19" id="KW-0040">ANK repeat</keyword>
<dbReference type="PRINTS" id="PR00405">
    <property type="entry name" value="REVINTRACTNG"/>
</dbReference>
<evidence type="ECO:0000256" key="12">
    <source>
        <dbReference type="ARBA" id="ARBA00023134"/>
    </source>
</evidence>
<dbReference type="SUPFAM" id="SSF50729">
    <property type="entry name" value="PH domain-like"/>
    <property type="match status" value="1"/>
</dbReference>
<dbReference type="GO" id="GO:0008270">
    <property type="term" value="F:zinc ion binding"/>
    <property type="evidence" value="ECO:0007669"/>
    <property type="project" value="UniProtKB-KW"/>
</dbReference>
<evidence type="ECO:0000256" key="10">
    <source>
        <dbReference type="ARBA" id="ARBA00022833"/>
    </source>
</evidence>
<evidence type="ECO:0000313" key="24">
    <source>
        <dbReference type="Ensembl" id="ENSSGRP00000024973.1"/>
    </source>
</evidence>
<evidence type="ECO:0000256" key="9">
    <source>
        <dbReference type="ARBA" id="ARBA00022771"/>
    </source>
</evidence>
<dbReference type="InterPro" id="IPR011993">
    <property type="entry name" value="PH-like_dom_sf"/>
</dbReference>
<dbReference type="SUPFAM" id="SSF57863">
    <property type="entry name" value="ArfGap/RecO-like zinc finger"/>
    <property type="match status" value="1"/>
</dbReference>
<dbReference type="InterPro" id="IPR001849">
    <property type="entry name" value="PH_domain"/>
</dbReference>
<dbReference type="Gene3D" id="1.25.40.20">
    <property type="entry name" value="Ankyrin repeat-containing domain"/>
    <property type="match status" value="1"/>
</dbReference>
<dbReference type="GO" id="GO:0005737">
    <property type="term" value="C:cytoplasm"/>
    <property type="evidence" value="ECO:0007669"/>
    <property type="project" value="UniProtKB-SubCell"/>
</dbReference>
<name>A0A672LKC0_SINGR</name>
<evidence type="ECO:0000256" key="6">
    <source>
        <dbReference type="ARBA" id="ARBA00022723"/>
    </source>
</evidence>
<feature type="compositionally biased region" description="Basic and acidic residues" evidence="21">
    <location>
        <begin position="271"/>
        <end position="283"/>
    </location>
</feature>
<dbReference type="SMART" id="SM00175">
    <property type="entry name" value="RAB"/>
    <property type="match status" value="1"/>
</dbReference>
<evidence type="ECO:0000256" key="14">
    <source>
        <dbReference type="ARBA" id="ARBA00063337"/>
    </source>
</evidence>
<dbReference type="GO" id="GO:0005096">
    <property type="term" value="F:GTPase activator activity"/>
    <property type="evidence" value="ECO:0007669"/>
    <property type="project" value="UniProtKB-KW"/>
</dbReference>
<feature type="region of interest" description="Disordered" evidence="21">
    <location>
        <begin position="825"/>
        <end position="871"/>
    </location>
</feature>
<keyword evidence="10" id="KW-0862">Zinc</keyword>
<dbReference type="PANTHER" id="PTHR45819:SF2">
    <property type="entry name" value="ARF-GAP WITH GTPASE, ANK REPEAT AND PH DOMAIN-CONTAINING PROTEIN 3"/>
    <property type="match status" value="1"/>
</dbReference>
<evidence type="ECO:0000256" key="8">
    <source>
        <dbReference type="ARBA" id="ARBA00022741"/>
    </source>
</evidence>
<dbReference type="CDD" id="cd08855">
    <property type="entry name" value="ArfGap_AGAP3"/>
    <property type="match status" value="1"/>
</dbReference>
<evidence type="ECO:0000256" key="15">
    <source>
        <dbReference type="ARBA" id="ARBA00069132"/>
    </source>
</evidence>
<dbReference type="CDD" id="cd04103">
    <property type="entry name" value="Centaurin_gamma"/>
    <property type="match status" value="1"/>
</dbReference>
<comment type="subunit">
    <text evidence="14">Interacts with PML. Interacts with expanded polyglutamine proteins.</text>
</comment>
<dbReference type="AlphaFoldDB" id="A0A672LKC0"/>
<dbReference type="InterPro" id="IPR038508">
    <property type="entry name" value="ArfGAP_dom_sf"/>
</dbReference>
<comment type="function">
    <text evidence="13">GTPase-activating protein for the ADP ribosylation factor family. GTPase which may be involved in the degradation of expanded polyglutamine proteins through the ubiquitin-proteasome pathway.</text>
</comment>
<feature type="compositionally biased region" description="Basic and acidic residues" evidence="21">
    <location>
        <begin position="241"/>
        <end position="252"/>
    </location>
</feature>
<dbReference type="InterPro" id="IPR051282">
    <property type="entry name" value="Arf-GAP_GTPase_ANK_PH"/>
</dbReference>
<keyword evidence="5" id="KW-0597">Phosphoprotein</keyword>
<organism evidence="24 25">
    <name type="scientific">Sinocyclocheilus grahami</name>
    <name type="common">Dianchi golden-line fish</name>
    <name type="synonym">Barbus grahami</name>
    <dbReference type="NCBI Taxonomy" id="75366"/>
    <lineage>
        <taxon>Eukaryota</taxon>
        <taxon>Metazoa</taxon>
        <taxon>Chordata</taxon>
        <taxon>Craniata</taxon>
        <taxon>Vertebrata</taxon>
        <taxon>Euteleostomi</taxon>
        <taxon>Actinopterygii</taxon>
        <taxon>Neopterygii</taxon>
        <taxon>Teleostei</taxon>
        <taxon>Ostariophysi</taxon>
        <taxon>Cypriniformes</taxon>
        <taxon>Cyprinidae</taxon>
        <taxon>Cyprininae</taxon>
        <taxon>Sinocyclocheilus</taxon>
    </lineage>
</organism>
<evidence type="ECO:0000256" key="19">
    <source>
        <dbReference type="PROSITE-ProRule" id="PRU00023"/>
    </source>
</evidence>
<dbReference type="FunFam" id="2.30.29.30:FF:000077">
    <property type="entry name" value="Arf-GAP with GTPase, ANK repeat and PH domain-containing protein 1"/>
    <property type="match status" value="1"/>
</dbReference>
<keyword evidence="25" id="KW-1185">Reference proteome</keyword>
<evidence type="ECO:0000256" key="13">
    <source>
        <dbReference type="ARBA" id="ARBA00054555"/>
    </source>
</evidence>
<dbReference type="PROSITE" id="PS50003">
    <property type="entry name" value="PH_DOMAIN"/>
    <property type="match status" value="1"/>
</dbReference>
<dbReference type="InterPro" id="IPR036770">
    <property type="entry name" value="Ankyrin_rpt-contain_sf"/>
</dbReference>
<dbReference type="GO" id="GO:0003924">
    <property type="term" value="F:GTPase activity"/>
    <property type="evidence" value="ECO:0007669"/>
    <property type="project" value="InterPro"/>
</dbReference>
<keyword evidence="6" id="KW-0479">Metal-binding</keyword>
<dbReference type="InterPro" id="IPR001806">
    <property type="entry name" value="Small_GTPase"/>
</dbReference>
<evidence type="ECO:0000256" key="21">
    <source>
        <dbReference type="SAM" id="MobiDB-lite"/>
    </source>
</evidence>
<evidence type="ECO:0000256" key="3">
    <source>
        <dbReference type="ARBA" id="ARBA00022468"/>
    </source>
</evidence>
<comment type="similarity">
    <text evidence="2">Belongs to the centaurin gamma-like family.</text>
</comment>
<dbReference type="InterPro" id="IPR002110">
    <property type="entry name" value="Ankyrin_rpt"/>
</dbReference>
<reference evidence="24" key="2">
    <citation type="submission" date="2025-09" db="UniProtKB">
        <authorList>
            <consortium name="Ensembl"/>
        </authorList>
    </citation>
    <scope>IDENTIFICATION</scope>
</reference>
<dbReference type="PROSITE" id="PS50297">
    <property type="entry name" value="ANK_REP_REGION"/>
    <property type="match status" value="1"/>
</dbReference>
<keyword evidence="7" id="KW-0677">Repeat</keyword>
<feature type="domain" description="Arf-GAP" evidence="23">
    <location>
        <begin position="929"/>
        <end position="1050"/>
    </location>
</feature>
<dbReference type="InParanoid" id="A0A672LKC0"/>
<dbReference type="PROSITE" id="PS50115">
    <property type="entry name" value="ARFGAP"/>
    <property type="match status" value="1"/>
</dbReference>
<dbReference type="InterPro" id="IPR037278">
    <property type="entry name" value="ARFGAP/RecO"/>
</dbReference>
<dbReference type="SUPFAM" id="SSF48403">
    <property type="entry name" value="Ankyrin repeat"/>
    <property type="match status" value="1"/>
</dbReference>
<dbReference type="SMART" id="SM00233">
    <property type="entry name" value="PH"/>
    <property type="match status" value="1"/>
</dbReference>
<proteinExistence type="inferred from homology"/>
<dbReference type="GO" id="GO:0005634">
    <property type="term" value="C:nucleus"/>
    <property type="evidence" value="ECO:0007669"/>
    <property type="project" value="TreeGrafter"/>
</dbReference>
<keyword evidence="3" id="KW-0343">GTPase activation</keyword>
<evidence type="ECO:0000256" key="11">
    <source>
        <dbReference type="ARBA" id="ARBA00023043"/>
    </source>
</evidence>
<dbReference type="FunFam" id="1.10.220.150:FF:000001">
    <property type="entry name" value="Arf-GAP with GTPase, ANK repeat and PH domain-containing protein 1"/>
    <property type="match status" value="1"/>
</dbReference>
<evidence type="ECO:0000313" key="25">
    <source>
        <dbReference type="Proteomes" id="UP000472262"/>
    </source>
</evidence>
<keyword evidence="12" id="KW-0342">GTP-binding</keyword>
<sequence length="1180" mass="130997">MRTDRLPPLLQDSCVQQASAEDFNLAREDKAWIEELRADVCHIPIKELNCNAVFVENATEPHVVVLRRPAHGLRLLGSRRALSMFVFPDDNRRHQTTATNHQDNSTRPRSDCMLAATKSSNNLLPTSTPSKQGCPDMVQRCRIRHAELRAIDGLKPDMPPSVNLFPHPLEEPPIRRTLKSKNKPRPVSMTVLELNKERSGSRDELASYASTGTGSLPRPGFRWRWFGHQATGKEVVVKQTKLKEPNKTEEPKTTFGSLRRSLSLRMRRNRNQPEQENRTERRRTSSIGEQSMQTTRPFSYLTGRMLTPAREQDEDQGATQYIQYQTRGKVAVLEVPLRPAKLTKPTKQLQPETSFWQLIASRFKRKDPLSSNKSELCTESQAVGSHPPVRNKKPDSVAIETLTGIGLRRGQGKLCKMHNFIPHPSLTQEKGIVGNLSSGKSALVHRYLTGTYVQEESPEGGRFKKEIVVDGQSYLLLIRDEGGPPEMQFAAWVDAVVFVFSLEDEISFQTVYNYFLRLSSYRNTAEVPMVLVGTQDAISAANPRVIDDARARKLSNDLKRSTYYETCSTYGLNVERVFQDVAQKVVALRKKQQLSIGPCKSLPNSPSHSSVPSASIPSVHINQVSLVHFHFIAKCSPTRTIAINNTQNCFCGNSKHFAKIFSSRKASDQTKSIESKTDSIGSGRAIPIKQGILLKRSGKSLNKEWKKKYVTLCDNGLLTYHPSLHDYMQNVHGKEIDLLRTTVKVPGKRPPRAVATVAPTASPKTNGLTKDRSTLQLGIGATSFPHSSTSPSVRTMVTSSSGVCHLWLNFMSVFFPPANGMSDPLSSAPGMNSATSPKLEPPPSPHANRKKHRRKKSTGITKPDGLSAGNEEQEESFEFIIVSLTGQMWHFEASTYEERDLWVQAIESQIFASLQSCESKSRLGSQSDAVTIQSIRNVRGNSFCADCDAPNPDWASLNLGALICIECSGMHRNLGTHLSRVRSLDLDDWPVELSMGMTAIGNAMANSVWEGCVEGYTKPGVDSTREEKERWIRAKYEQKLFLVGLPQSDVPLGQQLLRAVVEDDLRLVVLLLAHGTKEEVNETYGDGDGRTALHLSCAMANVVLTQLLIWYGVDVKSRDARAQTPLSYAQRAGSQECVDILIQHGCPGGGGGVSTPTATRHNPNINNNAQCELNRSVSIM</sequence>
<dbReference type="Ensembl" id="ENSSGRT00000026939.1">
    <property type="protein sequence ID" value="ENSSGRP00000024973.1"/>
    <property type="gene ID" value="ENSSGRG00000014420.1"/>
</dbReference>
<dbReference type="Pfam" id="PF01412">
    <property type="entry name" value="ArfGap"/>
    <property type="match status" value="1"/>
</dbReference>
<dbReference type="SUPFAM" id="SSF52540">
    <property type="entry name" value="P-loop containing nucleoside triphosphate hydrolases"/>
    <property type="match status" value="1"/>
</dbReference>
<dbReference type="Gene3D" id="3.40.50.300">
    <property type="entry name" value="P-loop containing nucleotide triphosphate hydrolases"/>
    <property type="match status" value="1"/>
</dbReference>
<gene>
    <name evidence="24" type="primary">LOC107555304</name>
</gene>